<dbReference type="Pfam" id="PF02518">
    <property type="entry name" value="HATPase_c"/>
    <property type="match status" value="1"/>
</dbReference>
<reference evidence="5" key="1">
    <citation type="journal article" date="2014" name="Int. J. Syst. Evol. Microbiol.">
        <title>Complete genome sequence of Corynebacterium casei LMG S-19264T (=DSM 44701T), isolated from a smear-ripened cheese.</title>
        <authorList>
            <consortium name="US DOE Joint Genome Institute (JGI-PGF)"/>
            <person name="Walter F."/>
            <person name="Albersmeier A."/>
            <person name="Kalinowski J."/>
            <person name="Ruckert C."/>
        </authorList>
    </citation>
    <scope>NUCLEOTIDE SEQUENCE</scope>
    <source>
        <strain evidence="5">KCTC 23224</strain>
    </source>
</reference>
<keyword evidence="6" id="KW-1185">Reference proteome</keyword>
<dbReference type="PRINTS" id="PR00344">
    <property type="entry name" value="BCTRLSENSOR"/>
</dbReference>
<dbReference type="SMART" id="SM00387">
    <property type="entry name" value="HATPase_c"/>
    <property type="match status" value="1"/>
</dbReference>
<dbReference type="GO" id="GO:0000155">
    <property type="term" value="F:phosphorelay sensor kinase activity"/>
    <property type="evidence" value="ECO:0007669"/>
    <property type="project" value="InterPro"/>
</dbReference>
<dbReference type="InterPro" id="IPR036097">
    <property type="entry name" value="HisK_dim/P_sf"/>
</dbReference>
<dbReference type="Pfam" id="PF00512">
    <property type="entry name" value="HisKA"/>
    <property type="match status" value="1"/>
</dbReference>
<evidence type="ECO:0000313" key="5">
    <source>
        <dbReference type="EMBL" id="GHB49818.1"/>
    </source>
</evidence>
<comment type="caution">
    <text evidence="5">The sequence shown here is derived from an EMBL/GenBank/DDBJ whole genome shotgun (WGS) entry which is preliminary data.</text>
</comment>
<dbReference type="SUPFAM" id="SSF55874">
    <property type="entry name" value="ATPase domain of HSP90 chaperone/DNA topoisomerase II/histidine kinase"/>
    <property type="match status" value="1"/>
</dbReference>
<organism evidence="5 6">
    <name type="scientific">Mongoliitalea lutea</name>
    <dbReference type="NCBI Taxonomy" id="849756"/>
    <lineage>
        <taxon>Bacteria</taxon>
        <taxon>Pseudomonadati</taxon>
        <taxon>Bacteroidota</taxon>
        <taxon>Cytophagia</taxon>
        <taxon>Cytophagales</taxon>
        <taxon>Cyclobacteriaceae</taxon>
        <taxon>Mongoliitalea</taxon>
    </lineage>
</organism>
<dbReference type="SUPFAM" id="SSF47384">
    <property type="entry name" value="Homodimeric domain of signal transducing histidine kinase"/>
    <property type="match status" value="1"/>
</dbReference>
<feature type="domain" description="Histidine kinase" evidence="4">
    <location>
        <begin position="179"/>
        <end position="399"/>
    </location>
</feature>
<evidence type="ECO:0000256" key="2">
    <source>
        <dbReference type="ARBA" id="ARBA00012438"/>
    </source>
</evidence>
<dbReference type="CDD" id="cd00082">
    <property type="entry name" value="HisKA"/>
    <property type="match status" value="1"/>
</dbReference>
<dbReference type="EC" id="2.7.13.3" evidence="2"/>
<dbReference type="SUPFAM" id="SSF55781">
    <property type="entry name" value="GAF domain-like"/>
    <property type="match status" value="1"/>
</dbReference>
<dbReference type="PANTHER" id="PTHR43102">
    <property type="entry name" value="SLR1143 PROTEIN"/>
    <property type="match status" value="1"/>
</dbReference>
<evidence type="ECO:0000256" key="1">
    <source>
        <dbReference type="ARBA" id="ARBA00000085"/>
    </source>
</evidence>
<proteinExistence type="predicted"/>
<dbReference type="Gene3D" id="1.10.287.130">
    <property type="match status" value="1"/>
</dbReference>
<dbReference type="InterPro" id="IPR004358">
    <property type="entry name" value="Sig_transdc_His_kin-like_C"/>
</dbReference>
<gene>
    <name evidence="5" type="ORF">GCM10008106_33310</name>
</gene>
<dbReference type="Gene3D" id="3.30.450.40">
    <property type="match status" value="1"/>
</dbReference>
<dbReference type="InterPro" id="IPR003594">
    <property type="entry name" value="HATPase_dom"/>
</dbReference>
<dbReference type="InterPro" id="IPR036890">
    <property type="entry name" value="HATPase_C_sf"/>
</dbReference>
<dbReference type="EMBL" id="BMYF01000024">
    <property type="protein sequence ID" value="GHB49818.1"/>
    <property type="molecule type" value="Genomic_DNA"/>
</dbReference>
<comment type="catalytic activity">
    <reaction evidence="1">
        <text>ATP + protein L-histidine = ADP + protein N-phospho-L-histidine.</text>
        <dbReference type="EC" id="2.7.13.3"/>
    </reaction>
</comment>
<evidence type="ECO:0000256" key="3">
    <source>
        <dbReference type="ARBA" id="ARBA00022553"/>
    </source>
</evidence>
<dbReference type="PANTHER" id="PTHR43102:SF2">
    <property type="entry name" value="GAF DOMAIN-CONTAINING PROTEIN"/>
    <property type="match status" value="1"/>
</dbReference>
<reference evidence="5" key="2">
    <citation type="submission" date="2020-09" db="EMBL/GenBank/DDBJ databases">
        <authorList>
            <person name="Sun Q."/>
            <person name="Kim S."/>
        </authorList>
    </citation>
    <scope>NUCLEOTIDE SEQUENCE</scope>
    <source>
        <strain evidence="5">KCTC 23224</strain>
    </source>
</reference>
<dbReference type="AlphaFoldDB" id="A0A8J3G6X7"/>
<sequence length="400" mass="44614">MTPNFQTNEFERLIALSEYDLNYINLEKQFEDLSFLAAKVAGTKVSLINLIDNYTQWSIAAAGLPILQMDREDAVCNYTILNSEVFEVKDLSKDGRFQDKFYVKEDPNLRYYWGTPLSNSEGFNLGALCVMDTEEKNLTPEKIDLLKLIGKEIVNRLEILKSLNGLQEDIKSLKKYKKKVAHDIRGPLAGIVGLAEIIQSQGKQNNLDEVLEFINLIQKSGKSLLELADQIMKDEDVALESSSAHLFNLQDLKEKIVDLYSVQARQKNIFFNVSILGGNLSVKFPKTKLLQIIGNIISNGLKFTKNKGSVEVILELYQAGNTYQLKVQVMDTGIGMSQEKIQAVLNGTSSTSAGTSGESGYGFGLTLVNYLVAGLNGTIEIRSEVDRFTQFDVVIPVINQ</sequence>
<dbReference type="Proteomes" id="UP000642809">
    <property type="component" value="Unassembled WGS sequence"/>
</dbReference>
<dbReference type="InterPro" id="IPR003661">
    <property type="entry name" value="HisK_dim/P_dom"/>
</dbReference>
<dbReference type="PROSITE" id="PS50109">
    <property type="entry name" value="HIS_KIN"/>
    <property type="match status" value="1"/>
</dbReference>
<dbReference type="RefSeq" id="WP_189585401.1">
    <property type="nucleotide sequence ID" value="NZ_BMYF01000024.1"/>
</dbReference>
<name>A0A8J3G6X7_9BACT</name>
<protein>
    <recommendedName>
        <fullName evidence="2">histidine kinase</fullName>
        <ecNumber evidence="2">2.7.13.3</ecNumber>
    </recommendedName>
</protein>
<evidence type="ECO:0000259" key="4">
    <source>
        <dbReference type="PROSITE" id="PS50109"/>
    </source>
</evidence>
<keyword evidence="3" id="KW-0597">Phosphoprotein</keyword>
<dbReference type="InterPro" id="IPR005467">
    <property type="entry name" value="His_kinase_dom"/>
</dbReference>
<accession>A0A8J3G6X7</accession>
<evidence type="ECO:0000313" key="6">
    <source>
        <dbReference type="Proteomes" id="UP000642809"/>
    </source>
</evidence>
<dbReference type="InterPro" id="IPR029016">
    <property type="entry name" value="GAF-like_dom_sf"/>
</dbReference>
<dbReference type="Gene3D" id="3.30.565.10">
    <property type="entry name" value="Histidine kinase-like ATPase, C-terminal domain"/>
    <property type="match status" value="1"/>
</dbReference>